<sequence>MGLGAPSPTGAQKVQLPRQQPSSILGAGQINSGRGQDNDLLQSMMNRIAHLEQANAELRVQVKSKSTKLETLETESFILKSDVKPENVKKLKELAEQKAELQRLVVEMSEFLADYGLTWVGEEDVENQGAFNINQLEKEMQFNGPSYRNKLPAEIDTEVLTRRIEELNFIAEKQRIVKNKDGQHLFQKLNEVKINFYKNGLMIDGGFPFYPYHAKEAQSMLSDILDGYFPYDLKTKFPEGVPLRPVDLTDEMYLMPTKPGEKVGAGKASPRESILSNPKTTAQQLTAIGGSASQSSLLEKKSKRQKKEIDLEPIREELEEKFRETQGYLDLSKLNSNEPIEVDTHITKDLQILEPSSIVTMRVRTETGKRTLIVKLLITDKIEALYQAIIPYLENRENRHRIVVRTNFPSKAYQRGEQKNLKELGLAPSCALVIQVPI</sequence>
<dbReference type="OrthoDB" id="25887at2759"/>
<dbReference type="InterPro" id="IPR012989">
    <property type="entry name" value="SEP_domain"/>
</dbReference>
<evidence type="ECO:0008006" key="7">
    <source>
        <dbReference type="Google" id="ProtNLM"/>
    </source>
</evidence>
<dbReference type="PANTHER" id="PTHR23333">
    <property type="entry name" value="UBX DOMAIN CONTAINING PROTEIN"/>
    <property type="match status" value="1"/>
</dbReference>
<proteinExistence type="predicted"/>
<dbReference type="Gene3D" id="3.30.420.210">
    <property type="entry name" value="SEP domain"/>
    <property type="match status" value="1"/>
</dbReference>
<evidence type="ECO:0000313" key="6">
    <source>
        <dbReference type="Proteomes" id="UP000785679"/>
    </source>
</evidence>
<comment type="caution">
    <text evidence="5">The sequence shown here is derived from an EMBL/GenBank/DDBJ whole genome shotgun (WGS) entry which is preliminary data.</text>
</comment>
<evidence type="ECO:0000256" key="1">
    <source>
        <dbReference type="SAM" id="Coils"/>
    </source>
</evidence>
<gene>
    <name evidence="5" type="ORF">FGO68_gene11922</name>
</gene>
<feature type="coiled-coil region" evidence="1">
    <location>
        <begin position="41"/>
        <end position="114"/>
    </location>
</feature>
<dbReference type="Gene3D" id="3.10.20.90">
    <property type="entry name" value="Phosphatidylinositol 3-kinase Catalytic Subunit, Chain A, domain 1"/>
    <property type="match status" value="1"/>
</dbReference>
<feature type="domain" description="SEP" evidence="4">
    <location>
        <begin position="189"/>
        <end position="254"/>
    </location>
</feature>
<evidence type="ECO:0000313" key="5">
    <source>
        <dbReference type="EMBL" id="TNV79330.1"/>
    </source>
</evidence>
<dbReference type="InterPro" id="IPR001012">
    <property type="entry name" value="UBX_dom"/>
</dbReference>
<dbReference type="PROSITE" id="PS50033">
    <property type="entry name" value="UBX"/>
    <property type="match status" value="1"/>
</dbReference>
<dbReference type="InterPro" id="IPR029071">
    <property type="entry name" value="Ubiquitin-like_domsf"/>
</dbReference>
<name>A0A8J8NSC7_HALGN</name>
<feature type="compositionally biased region" description="Polar residues" evidence="2">
    <location>
        <begin position="9"/>
        <end position="37"/>
    </location>
</feature>
<evidence type="ECO:0000259" key="4">
    <source>
        <dbReference type="PROSITE" id="PS51399"/>
    </source>
</evidence>
<dbReference type="EMBL" id="RRYP01009060">
    <property type="protein sequence ID" value="TNV79330.1"/>
    <property type="molecule type" value="Genomic_DNA"/>
</dbReference>
<dbReference type="Pfam" id="PF08059">
    <property type="entry name" value="SEP"/>
    <property type="match status" value="1"/>
</dbReference>
<dbReference type="Proteomes" id="UP000785679">
    <property type="component" value="Unassembled WGS sequence"/>
</dbReference>
<dbReference type="PROSITE" id="PS51399">
    <property type="entry name" value="SEP"/>
    <property type="match status" value="1"/>
</dbReference>
<organism evidence="5 6">
    <name type="scientific">Halteria grandinella</name>
    <dbReference type="NCBI Taxonomy" id="5974"/>
    <lineage>
        <taxon>Eukaryota</taxon>
        <taxon>Sar</taxon>
        <taxon>Alveolata</taxon>
        <taxon>Ciliophora</taxon>
        <taxon>Intramacronucleata</taxon>
        <taxon>Spirotrichea</taxon>
        <taxon>Stichotrichia</taxon>
        <taxon>Sporadotrichida</taxon>
        <taxon>Halteriidae</taxon>
        <taxon>Halteria</taxon>
    </lineage>
</organism>
<dbReference type="GO" id="GO:0043130">
    <property type="term" value="F:ubiquitin binding"/>
    <property type="evidence" value="ECO:0007669"/>
    <property type="project" value="TreeGrafter"/>
</dbReference>
<keyword evidence="6" id="KW-1185">Reference proteome</keyword>
<accession>A0A8J8NSC7</accession>
<reference evidence="5" key="1">
    <citation type="submission" date="2019-06" db="EMBL/GenBank/DDBJ databases">
        <authorList>
            <person name="Zheng W."/>
        </authorList>
    </citation>
    <scope>NUCLEOTIDE SEQUENCE</scope>
    <source>
        <strain evidence="5">QDHG01</strain>
    </source>
</reference>
<dbReference type="SUPFAM" id="SSF102848">
    <property type="entry name" value="NSFL1 (p97 ATPase) cofactor p47, SEP domain"/>
    <property type="match status" value="1"/>
</dbReference>
<dbReference type="SUPFAM" id="SSF54236">
    <property type="entry name" value="Ubiquitin-like"/>
    <property type="match status" value="1"/>
</dbReference>
<feature type="domain" description="UBX" evidence="3">
    <location>
        <begin position="354"/>
        <end position="434"/>
    </location>
</feature>
<feature type="region of interest" description="Disordered" evidence="2">
    <location>
        <begin position="1"/>
        <end position="37"/>
    </location>
</feature>
<dbReference type="GO" id="GO:0043161">
    <property type="term" value="P:proteasome-mediated ubiquitin-dependent protein catabolic process"/>
    <property type="evidence" value="ECO:0007669"/>
    <property type="project" value="TreeGrafter"/>
</dbReference>
<dbReference type="InterPro" id="IPR036241">
    <property type="entry name" value="NSFL1C_SEP_dom_sf"/>
</dbReference>
<evidence type="ECO:0000256" key="2">
    <source>
        <dbReference type="SAM" id="MobiDB-lite"/>
    </source>
</evidence>
<keyword evidence="1" id="KW-0175">Coiled coil</keyword>
<dbReference type="PANTHER" id="PTHR23333:SF4">
    <property type="entry name" value="UBX DOMAIN-CONTAINING PROTEIN 11"/>
    <property type="match status" value="1"/>
</dbReference>
<evidence type="ECO:0000259" key="3">
    <source>
        <dbReference type="PROSITE" id="PS50033"/>
    </source>
</evidence>
<protein>
    <recommendedName>
        <fullName evidence="7">UBX domain-containing protein 11</fullName>
    </recommendedName>
</protein>
<dbReference type="AlphaFoldDB" id="A0A8J8NSC7"/>